<proteinExistence type="inferred from homology"/>
<dbReference type="InterPro" id="IPR041084">
    <property type="entry name" value="Ncstrn_small"/>
</dbReference>
<dbReference type="InterPro" id="IPR008710">
    <property type="entry name" value="Nicastrin"/>
</dbReference>
<keyword evidence="6" id="KW-0914">Notch signaling pathway</keyword>
<comment type="subcellular location">
    <subcellularLocation>
        <location evidence="1">Membrane</location>
        <topology evidence="1">Single-pass type I membrane protein</topology>
    </subcellularLocation>
</comment>
<feature type="non-terminal residue" evidence="10">
    <location>
        <position position="169"/>
    </location>
</feature>
<organism evidence="10">
    <name type="scientific">Cyprideis torosa</name>
    <dbReference type="NCBI Taxonomy" id="163714"/>
    <lineage>
        <taxon>Eukaryota</taxon>
        <taxon>Metazoa</taxon>
        <taxon>Ecdysozoa</taxon>
        <taxon>Arthropoda</taxon>
        <taxon>Crustacea</taxon>
        <taxon>Oligostraca</taxon>
        <taxon>Ostracoda</taxon>
        <taxon>Podocopa</taxon>
        <taxon>Podocopida</taxon>
        <taxon>Cytherocopina</taxon>
        <taxon>Cytheroidea</taxon>
        <taxon>Cytherideidae</taxon>
        <taxon>Cyprideis</taxon>
    </lineage>
</organism>
<dbReference type="PANTHER" id="PTHR21092">
    <property type="entry name" value="NICASTRIN"/>
    <property type="match status" value="1"/>
</dbReference>
<dbReference type="AlphaFoldDB" id="A0A7R8WN04"/>
<dbReference type="EMBL" id="OB663680">
    <property type="protein sequence ID" value="CAD7231602.1"/>
    <property type="molecule type" value="Genomic_DNA"/>
</dbReference>
<dbReference type="OrthoDB" id="755951at2759"/>
<evidence type="ECO:0000256" key="3">
    <source>
        <dbReference type="ARBA" id="ARBA00015303"/>
    </source>
</evidence>
<keyword evidence="5" id="KW-0732">Signal</keyword>
<dbReference type="GO" id="GO:0005886">
    <property type="term" value="C:plasma membrane"/>
    <property type="evidence" value="ECO:0007669"/>
    <property type="project" value="TreeGrafter"/>
</dbReference>
<dbReference type="GO" id="GO:0007219">
    <property type="term" value="P:Notch signaling pathway"/>
    <property type="evidence" value="ECO:0007669"/>
    <property type="project" value="UniProtKB-KW"/>
</dbReference>
<evidence type="ECO:0000256" key="4">
    <source>
        <dbReference type="ARBA" id="ARBA00022692"/>
    </source>
</evidence>
<dbReference type="GO" id="GO:0016485">
    <property type="term" value="P:protein processing"/>
    <property type="evidence" value="ECO:0007669"/>
    <property type="project" value="InterPro"/>
</dbReference>
<keyword evidence="9" id="KW-0325">Glycoprotein</keyword>
<evidence type="ECO:0000256" key="7">
    <source>
        <dbReference type="ARBA" id="ARBA00022989"/>
    </source>
</evidence>
<sequence>MDIRGVLSVLVLVVSSGVGSVKRSTHDKIFINLPPVLMCFRRLNGTSQVGCGSDVAGNVGVIFVIDSDLDRQRLLSGELQDDPYMVVLRAENVSSSLLLDLEASGKVNGVIVTIDDPNYDTERGAVPQSEFQLGAPFSADEACPNQQFTLYNESNPLRCQPNNNPWNPV</sequence>
<keyword evidence="8" id="KW-0472">Membrane</keyword>
<evidence type="ECO:0000256" key="8">
    <source>
        <dbReference type="ARBA" id="ARBA00023136"/>
    </source>
</evidence>
<evidence type="ECO:0000256" key="2">
    <source>
        <dbReference type="ARBA" id="ARBA00007717"/>
    </source>
</evidence>
<evidence type="ECO:0000313" key="10">
    <source>
        <dbReference type="EMBL" id="CAD7231602.1"/>
    </source>
</evidence>
<reference evidence="10" key="1">
    <citation type="submission" date="2020-11" db="EMBL/GenBank/DDBJ databases">
        <authorList>
            <person name="Tran Van P."/>
        </authorList>
    </citation>
    <scope>NUCLEOTIDE SEQUENCE</scope>
</reference>
<accession>A0A7R8WN04</accession>
<keyword evidence="4" id="KW-0812">Transmembrane</keyword>
<evidence type="ECO:0000256" key="5">
    <source>
        <dbReference type="ARBA" id="ARBA00022729"/>
    </source>
</evidence>
<gene>
    <name evidence="10" type="ORF">CTOB1V02_LOCUS9449</name>
</gene>
<dbReference type="PANTHER" id="PTHR21092:SF0">
    <property type="entry name" value="NICASTRIN"/>
    <property type="match status" value="1"/>
</dbReference>
<evidence type="ECO:0000256" key="1">
    <source>
        <dbReference type="ARBA" id="ARBA00004479"/>
    </source>
</evidence>
<evidence type="ECO:0000256" key="9">
    <source>
        <dbReference type="ARBA" id="ARBA00023180"/>
    </source>
</evidence>
<dbReference type="Pfam" id="PF18266">
    <property type="entry name" value="Ncstrn_small"/>
    <property type="match status" value="1"/>
</dbReference>
<protein>
    <recommendedName>
        <fullName evidence="3">Nicastrin</fullName>
    </recommendedName>
</protein>
<dbReference type="GO" id="GO:0007220">
    <property type="term" value="P:Notch receptor processing"/>
    <property type="evidence" value="ECO:0007669"/>
    <property type="project" value="TreeGrafter"/>
</dbReference>
<evidence type="ECO:0000256" key="6">
    <source>
        <dbReference type="ARBA" id="ARBA00022976"/>
    </source>
</evidence>
<name>A0A7R8WN04_9CRUS</name>
<comment type="similarity">
    <text evidence="2">Belongs to the nicastrin family.</text>
</comment>
<keyword evidence="7" id="KW-1133">Transmembrane helix</keyword>